<sequence>MEEERLSRHEDVRLEWANPDIEIQLNKLNETPCVVVNEIHIADAAGKFSSLLPKLIKKSGFEPSVLAVRGFGFYKHTLKILLLKKALSHPK</sequence>
<keyword evidence="2" id="KW-1185">Reference proteome</keyword>
<dbReference type="EMBL" id="PXYY01000002">
    <property type="protein sequence ID" value="PSJ81433.1"/>
    <property type="molecule type" value="Genomic_DNA"/>
</dbReference>
<protein>
    <submittedName>
        <fullName evidence="1">Uncharacterized protein</fullName>
    </submittedName>
</protein>
<proteinExistence type="predicted"/>
<evidence type="ECO:0000313" key="1">
    <source>
        <dbReference type="EMBL" id="PSJ81433.1"/>
    </source>
</evidence>
<gene>
    <name evidence="1" type="ORF">C7N83_00630</name>
</gene>
<dbReference type="Proteomes" id="UP000241868">
    <property type="component" value="Unassembled WGS sequence"/>
</dbReference>
<name>A0A2P7U3D9_9NEIS</name>
<comment type="caution">
    <text evidence="1">The sequence shown here is derived from an EMBL/GenBank/DDBJ whole genome shotgun (WGS) entry which is preliminary data.</text>
</comment>
<evidence type="ECO:0000313" key="2">
    <source>
        <dbReference type="Proteomes" id="UP000241868"/>
    </source>
</evidence>
<dbReference type="AlphaFoldDB" id="A0A2P7U3D9"/>
<reference evidence="1 2" key="1">
    <citation type="submission" date="2018-03" db="EMBL/GenBank/DDBJ databases">
        <title>Neisseria weixii sp. nov., isolated from the intestinal contents of Tibetan Plateau pika (Ochotona curzoniae) in Yushu, Qinghai Province, China.</title>
        <authorList>
            <person name="Gui Z."/>
        </authorList>
    </citation>
    <scope>NUCLEOTIDE SEQUENCE [LARGE SCALE GENOMIC DNA]</scope>
    <source>
        <strain evidence="1 2">ATCC 51483</strain>
    </source>
</reference>
<organism evidence="1 2">
    <name type="scientific">Neisseria iguanae</name>
    <dbReference type="NCBI Taxonomy" id="90242"/>
    <lineage>
        <taxon>Bacteria</taxon>
        <taxon>Pseudomonadati</taxon>
        <taxon>Pseudomonadota</taxon>
        <taxon>Betaproteobacteria</taxon>
        <taxon>Neisseriales</taxon>
        <taxon>Neisseriaceae</taxon>
        <taxon>Neisseria</taxon>
    </lineage>
</organism>
<accession>A0A2P7U3D9</accession>